<feature type="binding site" evidence="9">
    <location>
        <position position="164"/>
    </location>
    <ligand>
        <name>alpha-D-glucose 1-phosphate</name>
        <dbReference type="ChEBI" id="CHEBI:58601"/>
    </ligand>
</feature>
<keyword evidence="4 9" id="KW-0548">Nucleotidyltransferase</keyword>
<evidence type="ECO:0000256" key="7">
    <source>
        <dbReference type="ARBA" id="ARBA00023056"/>
    </source>
</evidence>
<keyword evidence="3 9" id="KW-0808">Transferase</keyword>
<evidence type="ECO:0000256" key="8">
    <source>
        <dbReference type="ARBA" id="ARBA00023277"/>
    </source>
</evidence>
<dbReference type="CDD" id="cd02508">
    <property type="entry name" value="ADP_Glucose_PP"/>
    <property type="match status" value="1"/>
</dbReference>
<dbReference type="EC" id="2.7.7.27" evidence="9"/>
<evidence type="ECO:0000313" key="13">
    <source>
        <dbReference type="Proteomes" id="UP000011863"/>
    </source>
</evidence>
<dbReference type="Pfam" id="PF00483">
    <property type="entry name" value="NTP_transferase"/>
    <property type="match status" value="1"/>
</dbReference>
<dbReference type="KEGG" id="aym:YM304_18920"/>
<feature type="site" description="Could play a key role in the communication between the regulatory and the substrate sites" evidence="9">
    <location>
        <position position="98"/>
    </location>
</feature>
<keyword evidence="5 9" id="KW-0547">Nucleotide-binding</keyword>
<evidence type="ECO:0000256" key="6">
    <source>
        <dbReference type="ARBA" id="ARBA00022840"/>
    </source>
</evidence>
<dbReference type="UniPathway" id="UPA00164"/>
<dbReference type="GO" id="GO:0005978">
    <property type="term" value="P:glycogen biosynthetic process"/>
    <property type="evidence" value="ECO:0007669"/>
    <property type="project" value="UniProtKB-UniRule"/>
</dbReference>
<organism evidence="12 13">
    <name type="scientific">Ilumatobacter coccineus (strain NBRC 103263 / KCTC 29153 / YM16-304)</name>
    <dbReference type="NCBI Taxonomy" id="1313172"/>
    <lineage>
        <taxon>Bacteria</taxon>
        <taxon>Bacillati</taxon>
        <taxon>Actinomycetota</taxon>
        <taxon>Acidimicrobiia</taxon>
        <taxon>Acidimicrobiales</taxon>
        <taxon>Ilumatobacteraceae</taxon>
        <taxon>Ilumatobacter</taxon>
    </lineage>
</organism>
<comment type="subunit">
    <text evidence="9">Homotetramer.</text>
</comment>
<evidence type="ECO:0000256" key="9">
    <source>
        <dbReference type="HAMAP-Rule" id="MF_00624"/>
    </source>
</evidence>
<feature type="binding site" evidence="9">
    <location>
        <begin position="179"/>
        <end position="180"/>
    </location>
    <ligand>
        <name>alpha-D-glucose 1-phosphate</name>
        <dbReference type="ChEBI" id="CHEBI:58601"/>
    </ligand>
</feature>
<dbReference type="InterPro" id="IPR005835">
    <property type="entry name" value="NTP_transferase_dom"/>
</dbReference>
<name>A0A6C7EE13_ILUCY</name>
<dbReference type="InterPro" id="IPR056818">
    <property type="entry name" value="GlmU/GlgC-like_hexapep"/>
</dbReference>
<feature type="domain" description="Glucose-1-phosphate adenylyltransferase/Bifunctional protein GlmU-like C-terminal hexapeptide" evidence="11">
    <location>
        <begin position="302"/>
        <end position="404"/>
    </location>
</feature>
<evidence type="ECO:0000259" key="10">
    <source>
        <dbReference type="Pfam" id="PF00483"/>
    </source>
</evidence>
<dbReference type="PANTHER" id="PTHR43523:SF2">
    <property type="entry name" value="GLUCOSE-1-PHOSPHATE ADENYLYLTRANSFERASE"/>
    <property type="match status" value="1"/>
</dbReference>
<dbReference type="CDD" id="cd04651">
    <property type="entry name" value="LbH_G1P_AT_C"/>
    <property type="match status" value="1"/>
</dbReference>
<sequence>MATDPNVLVIVLAGGEGKRLQPLTNDRAKPAVPFAGTYRMIDFALSNFANAGYLKIVVLTQYKSHSLDRHITQTWRFSAMLDDYVTPVPAQMRRGPYWFQGSADAIYQNLNLIHDEKPDIVCVFGADHIYRMDPRQMVEEHRENGAGVTVAAIPVPKHEAREFGVIESDADGKIIAFHEKVDNPPTMPGNDEMCLASMGNYVFNTQTLIDIVTPQGVADEKSTLTDLGGDVIPALTATGDARVYDFSKNVIPGQDARERGYWRDVGTLDAFFHANMDLIAPVPHFNLYNDKWPVFTTRKALPPAKVSRGRGGEPAFVDGSLLCQGSIISGAHVENSIIGPGTYIDHDAHVTESIIFPGVRIGAGARLHRCIVDKNVAVPDFRRIGHEAELDRAEFTVSDEGVVVLPKDYKFS</sequence>
<comment type="pathway">
    <text evidence="9">Glycan biosynthesis; glycogen biosynthesis.</text>
</comment>
<comment type="function">
    <text evidence="9">Involved in the biosynthesis of ADP-glucose, a building block required for the elongation reactions to produce glycogen. Catalyzes the reaction between ATP and alpha-D-glucose 1-phosphate (G1P) to produce pyrophosphate and ADP-Glc.</text>
</comment>
<dbReference type="InterPro" id="IPR011831">
    <property type="entry name" value="ADP-Glc_PPase"/>
</dbReference>
<dbReference type="NCBIfam" id="NF001947">
    <property type="entry name" value="PRK00725.1"/>
    <property type="match status" value="1"/>
</dbReference>
<evidence type="ECO:0000259" key="11">
    <source>
        <dbReference type="Pfam" id="PF24894"/>
    </source>
</evidence>
<dbReference type="SUPFAM" id="SSF53448">
    <property type="entry name" value="Nucleotide-diphospho-sugar transferases"/>
    <property type="match status" value="1"/>
</dbReference>
<evidence type="ECO:0000313" key="12">
    <source>
        <dbReference type="EMBL" id="BAN02206.1"/>
    </source>
</evidence>
<dbReference type="InterPro" id="IPR011004">
    <property type="entry name" value="Trimer_LpxA-like_sf"/>
</dbReference>
<keyword evidence="2 9" id="KW-0321">Glycogen metabolism</keyword>
<feature type="site" description="Could play a key role in the communication between the regulatory and the substrate sites" evidence="9">
    <location>
        <position position="61"/>
    </location>
</feature>
<dbReference type="NCBIfam" id="NF002023">
    <property type="entry name" value="PRK00844.1"/>
    <property type="match status" value="1"/>
</dbReference>
<evidence type="ECO:0000256" key="2">
    <source>
        <dbReference type="ARBA" id="ARBA00022600"/>
    </source>
</evidence>
<dbReference type="EMBL" id="AP012057">
    <property type="protein sequence ID" value="BAN02206.1"/>
    <property type="molecule type" value="Genomic_DNA"/>
</dbReference>
<keyword evidence="7 9" id="KW-0320">Glycogen biosynthesis</keyword>
<dbReference type="Proteomes" id="UP000011863">
    <property type="component" value="Chromosome"/>
</dbReference>
<dbReference type="RefSeq" id="WP_015441453.1">
    <property type="nucleotide sequence ID" value="NC_020520.1"/>
</dbReference>
<dbReference type="OrthoDB" id="9801810at2"/>
<proteinExistence type="inferred from homology"/>
<gene>
    <name evidence="9 12" type="primary">glgC</name>
    <name evidence="12" type="ORF">YM304_18920</name>
</gene>
<evidence type="ECO:0000256" key="5">
    <source>
        <dbReference type="ARBA" id="ARBA00022741"/>
    </source>
</evidence>
<dbReference type="AlphaFoldDB" id="A0A6C7EE13"/>
<dbReference type="Gene3D" id="2.160.10.10">
    <property type="entry name" value="Hexapeptide repeat proteins"/>
    <property type="match status" value="1"/>
</dbReference>
<dbReference type="HAMAP" id="MF_00624">
    <property type="entry name" value="GlgC"/>
    <property type="match status" value="1"/>
</dbReference>
<dbReference type="SUPFAM" id="SSF51161">
    <property type="entry name" value="Trimeric LpxA-like enzymes"/>
    <property type="match status" value="1"/>
</dbReference>
<protein>
    <recommendedName>
        <fullName evidence="9">Glucose-1-phosphate adenylyltransferase</fullName>
        <ecNumber evidence="9">2.7.7.27</ecNumber>
    </recommendedName>
    <alternativeName>
        <fullName evidence="9">ADP-glucose pyrophosphorylase</fullName>
        <shortName evidence="9">ADPGlc PPase</shortName>
    </alternativeName>
    <alternativeName>
        <fullName evidence="9">ADP-glucose synthase</fullName>
    </alternativeName>
</protein>
<evidence type="ECO:0000256" key="1">
    <source>
        <dbReference type="ARBA" id="ARBA00010443"/>
    </source>
</evidence>
<accession>A0A6C7EE13</accession>
<feature type="binding site" evidence="9">
    <location>
        <position position="197"/>
    </location>
    <ligand>
        <name>alpha-D-glucose 1-phosphate</name>
        <dbReference type="ChEBI" id="CHEBI:58601"/>
    </ligand>
</feature>
<dbReference type="InterPro" id="IPR029044">
    <property type="entry name" value="Nucleotide-diphossugar_trans"/>
</dbReference>
<dbReference type="PANTHER" id="PTHR43523">
    <property type="entry name" value="GLUCOSE-1-PHOSPHATE ADENYLYLTRANSFERASE-RELATED"/>
    <property type="match status" value="1"/>
</dbReference>
<reference evidence="12 13" key="1">
    <citation type="journal article" date="2013" name="Int. J. Syst. Evol. Microbiol.">
        <title>Ilumatobacter nonamiense sp. nov. and Ilumatobacter coccineum sp. nov., isolated from seashore sand.</title>
        <authorList>
            <person name="Matsumoto A."/>
            <person name="Kasai H."/>
            <person name="Matsuo Y."/>
            <person name="Shizuri Y."/>
            <person name="Ichikawa N."/>
            <person name="Fujita N."/>
            <person name="Omura S."/>
            <person name="Takahashi Y."/>
        </authorList>
    </citation>
    <scope>NUCLEOTIDE SEQUENCE [LARGE SCALE GENOMIC DNA]</scope>
    <source>
        <strain evidence="13">NBRC 103263 / KCTC 29153 / YM16-304</strain>
    </source>
</reference>
<comment type="caution">
    <text evidence="9">Lacks conserved residue(s) required for the propagation of feature annotation.</text>
</comment>
<keyword evidence="8 9" id="KW-0119">Carbohydrate metabolism</keyword>
<evidence type="ECO:0000256" key="4">
    <source>
        <dbReference type="ARBA" id="ARBA00022695"/>
    </source>
</evidence>
<comment type="similarity">
    <text evidence="1 9">Belongs to the bacterial/plant glucose-1-phosphate adenylyltransferase family.</text>
</comment>
<dbReference type="PROSITE" id="PS00809">
    <property type="entry name" value="ADP_GLC_PYROPHOSPH_2"/>
    <property type="match status" value="1"/>
</dbReference>
<dbReference type="GO" id="GO:0008878">
    <property type="term" value="F:glucose-1-phosphate adenylyltransferase activity"/>
    <property type="evidence" value="ECO:0007669"/>
    <property type="project" value="UniProtKB-UniRule"/>
</dbReference>
<dbReference type="PROSITE" id="PS00808">
    <property type="entry name" value="ADP_GLC_PYROPHOSPH_1"/>
    <property type="match status" value="1"/>
</dbReference>
<dbReference type="Pfam" id="PF24894">
    <property type="entry name" value="Hexapep_GlmU"/>
    <property type="match status" value="1"/>
</dbReference>
<dbReference type="Gene3D" id="3.90.550.10">
    <property type="entry name" value="Spore Coat Polysaccharide Biosynthesis Protein SpsA, Chain A"/>
    <property type="match status" value="1"/>
</dbReference>
<dbReference type="InterPro" id="IPR005836">
    <property type="entry name" value="ADP_Glu_pyroP_CS"/>
</dbReference>
<evidence type="ECO:0000256" key="3">
    <source>
        <dbReference type="ARBA" id="ARBA00022679"/>
    </source>
</evidence>
<dbReference type="PROSITE" id="PS00810">
    <property type="entry name" value="ADP_GLC_PYROPHOSPH_3"/>
    <property type="match status" value="1"/>
</dbReference>
<dbReference type="NCBIfam" id="TIGR02091">
    <property type="entry name" value="glgC"/>
    <property type="match status" value="1"/>
</dbReference>
<dbReference type="GO" id="GO:0005524">
    <property type="term" value="F:ATP binding"/>
    <property type="evidence" value="ECO:0007669"/>
    <property type="project" value="UniProtKB-KW"/>
</dbReference>
<keyword evidence="6 9" id="KW-0067">ATP-binding</keyword>
<keyword evidence="13" id="KW-1185">Reference proteome</keyword>
<dbReference type="InterPro" id="IPR023049">
    <property type="entry name" value="GlgC_bac"/>
</dbReference>
<feature type="domain" description="Nucleotidyl transferase" evidence="10">
    <location>
        <begin position="9"/>
        <end position="278"/>
    </location>
</feature>
<comment type="catalytic activity">
    <reaction evidence="9">
        <text>alpha-D-glucose 1-phosphate + ATP + H(+) = ADP-alpha-D-glucose + diphosphate</text>
        <dbReference type="Rhea" id="RHEA:12120"/>
        <dbReference type="ChEBI" id="CHEBI:15378"/>
        <dbReference type="ChEBI" id="CHEBI:30616"/>
        <dbReference type="ChEBI" id="CHEBI:33019"/>
        <dbReference type="ChEBI" id="CHEBI:57498"/>
        <dbReference type="ChEBI" id="CHEBI:58601"/>
        <dbReference type="EC" id="2.7.7.27"/>
    </reaction>
</comment>